<dbReference type="EMBL" id="JBCAWK010000003">
    <property type="protein sequence ID" value="KAK8864181.1"/>
    <property type="molecule type" value="Genomic_DNA"/>
</dbReference>
<feature type="signal peptide" evidence="2">
    <location>
        <begin position="1"/>
        <end position="20"/>
    </location>
</feature>
<dbReference type="RefSeq" id="XP_066804477.1">
    <property type="nucleotide sequence ID" value="XM_066944554.1"/>
</dbReference>
<dbReference type="KEGG" id="kne:92178686"/>
<evidence type="ECO:0000313" key="4">
    <source>
        <dbReference type="Proteomes" id="UP001388673"/>
    </source>
</evidence>
<feature type="chain" id="PRO_5043620602" description="SUN domain-containing protein" evidence="2">
    <location>
        <begin position="21"/>
        <end position="246"/>
    </location>
</feature>
<organism evidence="3 4">
    <name type="scientific">Kwoniella newhampshirensis</name>
    <dbReference type="NCBI Taxonomy" id="1651941"/>
    <lineage>
        <taxon>Eukaryota</taxon>
        <taxon>Fungi</taxon>
        <taxon>Dikarya</taxon>
        <taxon>Basidiomycota</taxon>
        <taxon>Agaricomycotina</taxon>
        <taxon>Tremellomycetes</taxon>
        <taxon>Tremellales</taxon>
        <taxon>Cryptococcaceae</taxon>
        <taxon>Kwoniella</taxon>
    </lineage>
</organism>
<evidence type="ECO:0000313" key="3">
    <source>
        <dbReference type="EMBL" id="KAK8864181.1"/>
    </source>
</evidence>
<gene>
    <name evidence="3" type="ORF">IAR55_001427</name>
</gene>
<feature type="region of interest" description="Disordered" evidence="1">
    <location>
        <begin position="31"/>
        <end position="59"/>
    </location>
</feature>
<keyword evidence="4" id="KW-1185">Reference proteome</keyword>
<proteinExistence type="predicted"/>
<evidence type="ECO:0000256" key="1">
    <source>
        <dbReference type="SAM" id="MobiDB-lite"/>
    </source>
</evidence>
<evidence type="ECO:0008006" key="5">
    <source>
        <dbReference type="Google" id="ProtNLM"/>
    </source>
</evidence>
<protein>
    <recommendedName>
        <fullName evidence="5">SUN domain-containing protein</fullName>
    </recommendedName>
</protein>
<name>A0AAW0Z235_9TREE</name>
<sequence length="246" mass="27988">MKYLSVAITLLLTLPSLVDARAKHDLARFSSPSDRFTARPHTRHHDTSSHPTHTAPYPVPTVEHSGPVYDKRHNLRKLQLAGRTIPSAIPPPVRITTSDESWWDLVHVGEHYLLATDNTNPDTEQDFADQLTSVTATRIVVNDDARYPPQTITYPGTTPQSDVLTQCTSWALTVKPDPYWEVQVYYSDSQDLWVCQAFIRWLYYTKTHPSDWHVENGDASPVFGYEFGVEHIDTYAPPEDGYYTSM</sequence>
<dbReference type="AlphaFoldDB" id="A0AAW0Z235"/>
<dbReference type="Proteomes" id="UP001388673">
    <property type="component" value="Unassembled WGS sequence"/>
</dbReference>
<dbReference type="GeneID" id="92178686"/>
<keyword evidence="2" id="KW-0732">Signal</keyword>
<reference evidence="3 4" key="1">
    <citation type="journal article" date="2024" name="bioRxiv">
        <title>Comparative genomics of Cryptococcus and Kwoniella reveals pathogenesis evolution and contrasting karyotype dynamics via intercentromeric recombination or chromosome fusion.</title>
        <authorList>
            <person name="Coelho M.A."/>
            <person name="David-Palma M."/>
            <person name="Shea T."/>
            <person name="Bowers K."/>
            <person name="McGinley-Smith S."/>
            <person name="Mohammad A.W."/>
            <person name="Gnirke A."/>
            <person name="Yurkov A.M."/>
            <person name="Nowrousian M."/>
            <person name="Sun S."/>
            <person name="Cuomo C.A."/>
            <person name="Heitman J."/>
        </authorList>
    </citation>
    <scope>NUCLEOTIDE SEQUENCE [LARGE SCALE GENOMIC DNA]</scope>
    <source>
        <strain evidence="3 4">CBS 13917</strain>
    </source>
</reference>
<comment type="caution">
    <text evidence="3">The sequence shown here is derived from an EMBL/GenBank/DDBJ whole genome shotgun (WGS) entry which is preliminary data.</text>
</comment>
<accession>A0AAW0Z235</accession>
<evidence type="ECO:0000256" key="2">
    <source>
        <dbReference type="SAM" id="SignalP"/>
    </source>
</evidence>